<reference evidence="2" key="1">
    <citation type="submission" date="2021-08" db="EMBL/GenBank/DDBJ databases">
        <title>Hoeflea bacterium WL0058 sp. nov., isolated from the sediment.</title>
        <authorList>
            <person name="Wang L."/>
            <person name="Zhang D."/>
        </authorList>
    </citation>
    <scope>NUCLEOTIDE SEQUENCE</scope>
    <source>
        <strain evidence="2">WL0058</strain>
    </source>
</reference>
<comment type="caution">
    <text evidence="2">The sequence shown here is derived from an EMBL/GenBank/DDBJ whole genome shotgun (WGS) entry which is preliminary data.</text>
</comment>
<evidence type="ECO:0000313" key="2">
    <source>
        <dbReference type="EMBL" id="MBW8639048.1"/>
    </source>
</evidence>
<name>A0AAE2ZM15_9HYPH</name>
<dbReference type="InterPro" id="IPR058713">
    <property type="entry name" value="DMF_alpha_dom"/>
</dbReference>
<evidence type="ECO:0000259" key="1">
    <source>
        <dbReference type="Pfam" id="PF26354"/>
    </source>
</evidence>
<dbReference type="Proteomes" id="UP001196509">
    <property type="component" value="Unassembled WGS sequence"/>
</dbReference>
<dbReference type="AlphaFoldDB" id="A0AAE2ZM15"/>
<dbReference type="Pfam" id="PF26354">
    <property type="entry name" value="DMF_alpha"/>
    <property type="match status" value="1"/>
</dbReference>
<sequence>MKARGSELYAEFSEKPIGAHSPDLQFVLQHFRKAPVKGKYVLVAEIPHKRWVLGTLTGERGDPVITNEDLRFTSIEDAERYVFRLRWKDLTGIDPGSDGEGSV</sequence>
<proteinExistence type="predicted"/>
<feature type="domain" description="N,N-dimethylformamidase alpha subunit" evidence="1">
    <location>
        <begin position="6"/>
        <end position="91"/>
    </location>
</feature>
<accession>A0AAE2ZM15</accession>
<dbReference type="EMBL" id="JAICBX010000003">
    <property type="protein sequence ID" value="MBW8639048.1"/>
    <property type="molecule type" value="Genomic_DNA"/>
</dbReference>
<gene>
    <name evidence="2" type="ORF">K1W69_17765</name>
</gene>
<evidence type="ECO:0000313" key="3">
    <source>
        <dbReference type="Proteomes" id="UP001196509"/>
    </source>
</evidence>
<protein>
    <recommendedName>
        <fullName evidence="1">N,N-dimethylformamidase alpha subunit domain-containing protein</fullName>
    </recommendedName>
</protein>
<keyword evidence="3" id="KW-1185">Reference proteome</keyword>
<organism evidence="2 3">
    <name type="scientific">Flavimaribacter sediminis</name>
    <dbReference type="NCBI Taxonomy" id="2865987"/>
    <lineage>
        <taxon>Bacteria</taxon>
        <taxon>Pseudomonadati</taxon>
        <taxon>Pseudomonadota</taxon>
        <taxon>Alphaproteobacteria</taxon>
        <taxon>Hyphomicrobiales</taxon>
        <taxon>Rhizobiaceae</taxon>
        <taxon>Flavimaribacter</taxon>
    </lineage>
</organism>